<feature type="compositionally biased region" description="Gly residues" evidence="1">
    <location>
        <begin position="105"/>
        <end position="136"/>
    </location>
</feature>
<sequence>MRNKKKWGALVLAVIMAATLSLSGCRKQREKIQVGQSETTTLVSTESESETEKATEKTTEKATEKTSESETSTAANNNSNQTPSTANTGSTSTSSSTAGTTTGTTTGGSTGTSGGTTTGGTTTGGTTGTTSGGNNGSTGTSTGSTDNSSTGTTDNGSSNGGDSSSSGETTSTEAPRYFYDGSGNRVDVSQMPDGSWQDANGISYTFYENGVKDSNGNEYYYDPPANGNSSVEVGSKADFYDSQGNHIVCTMDENGNWVDSEGNIYTFGEKGVTDSNGNFYPY</sequence>
<dbReference type="PROSITE" id="PS51257">
    <property type="entry name" value="PROKAR_LIPOPROTEIN"/>
    <property type="match status" value="1"/>
</dbReference>
<feature type="signal peptide" evidence="2">
    <location>
        <begin position="1"/>
        <end position="23"/>
    </location>
</feature>
<evidence type="ECO:0000256" key="1">
    <source>
        <dbReference type="SAM" id="MobiDB-lite"/>
    </source>
</evidence>
<evidence type="ECO:0000313" key="3">
    <source>
        <dbReference type="EMBL" id="MCC2189672.1"/>
    </source>
</evidence>
<evidence type="ECO:0000256" key="2">
    <source>
        <dbReference type="SAM" id="SignalP"/>
    </source>
</evidence>
<proteinExistence type="predicted"/>
<accession>A0AAE3J676</accession>
<reference evidence="3 4" key="1">
    <citation type="submission" date="2021-10" db="EMBL/GenBank/DDBJ databases">
        <title>Anaerobic single-cell dispensing facilitates the cultivation of human gut bacteria.</title>
        <authorList>
            <person name="Afrizal A."/>
        </authorList>
    </citation>
    <scope>NUCLEOTIDE SEQUENCE [LARGE SCALE GENOMIC DNA]</scope>
    <source>
        <strain evidence="3 4">CLA-AA-H277</strain>
    </source>
</reference>
<evidence type="ECO:0000313" key="4">
    <source>
        <dbReference type="Proteomes" id="UP001197875"/>
    </source>
</evidence>
<feature type="region of interest" description="Disordered" evidence="1">
    <location>
        <begin position="25"/>
        <end position="186"/>
    </location>
</feature>
<keyword evidence="4" id="KW-1185">Reference proteome</keyword>
<keyword evidence="2" id="KW-0732">Signal</keyword>
<feature type="compositionally biased region" description="Basic and acidic residues" evidence="1">
    <location>
        <begin position="50"/>
        <end position="68"/>
    </location>
</feature>
<protein>
    <submittedName>
        <fullName evidence="3">Uncharacterized protein</fullName>
    </submittedName>
</protein>
<feature type="compositionally biased region" description="Low complexity" evidence="1">
    <location>
        <begin position="37"/>
        <end position="46"/>
    </location>
</feature>
<dbReference type="Proteomes" id="UP001197875">
    <property type="component" value="Unassembled WGS sequence"/>
</dbReference>
<dbReference type="RefSeq" id="WP_227614960.1">
    <property type="nucleotide sequence ID" value="NZ_JAJEPR010000010.1"/>
</dbReference>
<dbReference type="AlphaFoldDB" id="A0AAE3J676"/>
<organism evidence="3 4">
    <name type="scientific">Fusicatenibacter faecihominis</name>
    <dbReference type="NCBI Taxonomy" id="2881276"/>
    <lineage>
        <taxon>Bacteria</taxon>
        <taxon>Bacillati</taxon>
        <taxon>Bacillota</taxon>
        <taxon>Clostridia</taxon>
        <taxon>Lachnospirales</taxon>
        <taxon>Lachnospiraceae</taxon>
        <taxon>Fusicatenibacter</taxon>
    </lineage>
</organism>
<gene>
    <name evidence="3" type="ORF">LKD71_07620</name>
</gene>
<dbReference type="EMBL" id="JAJEPR010000010">
    <property type="protein sequence ID" value="MCC2189672.1"/>
    <property type="molecule type" value="Genomic_DNA"/>
</dbReference>
<feature type="compositionally biased region" description="Low complexity" evidence="1">
    <location>
        <begin position="69"/>
        <end position="104"/>
    </location>
</feature>
<feature type="compositionally biased region" description="Low complexity" evidence="1">
    <location>
        <begin position="137"/>
        <end position="172"/>
    </location>
</feature>
<comment type="caution">
    <text evidence="3">The sequence shown here is derived from an EMBL/GenBank/DDBJ whole genome shotgun (WGS) entry which is preliminary data.</text>
</comment>
<feature type="chain" id="PRO_5042022781" evidence="2">
    <location>
        <begin position="24"/>
        <end position="282"/>
    </location>
</feature>
<name>A0AAE3J676_9FIRM</name>